<evidence type="ECO:0000313" key="14">
    <source>
        <dbReference type="Proteomes" id="UP000287166"/>
    </source>
</evidence>
<dbReference type="PROSITE" id="PS50158">
    <property type="entry name" value="ZF_CCHC"/>
    <property type="match status" value="1"/>
</dbReference>
<dbReference type="PANTHER" id="PTHR37984:SF5">
    <property type="entry name" value="PROTEIN NYNRIN-LIKE"/>
    <property type="match status" value="1"/>
</dbReference>
<evidence type="ECO:0000256" key="4">
    <source>
        <dbReference type="ARBA" id="ARBA00022695"/>
    </source>
</evidence>
<evidence type="ECO:0000256" key="2">
    <source>
        <dbReference type="ARBA" id="ARBA00022664"/>
    </source>
</evidence>
<dbReference type="EMBL" id="BFAD01000007">
    <property type="protein sequence ID" value="GBE85305.1"/>
    <property type="molecule type" value="Genomic_DNA"/>
</dbReference>
<evidence type="ECO:0000256" key="6">
    <source>
        <dbReference type="ARBA" id="ARBA00022759"/>
    </source>
</evidence>
<keyword evidence="8" id="KW-0695">RNA-directed DNA polymerase</keyword>
<dbReference type="InterPro" id="IPR000477">
    <property type="entry name" value="RT_dom"/>
</dbReference>
<dbReference type="InterPro" id="IPR021109">
    <property type="entry name" value="Peptidase_aspartic_dom_sf"/>
</dbReference>
<dbReference type="SUPFAM" id="SSF57756">
    <property type="entry name" value="Retrovirus zinc finger-like domains"/>
    <property type="match status" value="1"/>
</dbReference>
<dbReference type="RefSeq" id="XP_027616218.1">
    <property type="nucleotide sequence ID" value="XM_027760417.1"/>
</dbReference>
<dbReference type="InterPro" id="IPR041373">
    <property type="entry name" value="RT_RNaseH"/>
</dbReference>
<dbReference type="GO" id="GO:0016787">
    <property type="term" value="F:hydrolase activity"/>
    <property type="evidence" value="ECO:0007669"/>
    <property type="project" value="UniProtKB-KW"/>
</dbReference>
<evidence type="ECO:0000256" key="1">
    <source>
        <dbReference type="ARBA" id="ARBA00012493"/>
    </source>
</evidence>
<evidence type="ECO:0000256" key="3">
    <source>
        <dbReference type="ARBA" id="ARBA00022679"/>
    </source>
</evidence>
<feature type="compositionally biased region" description="Basic residues" evidence="10">
    <location>
        <begin position="197"/>
        <end position="210"/>
    </location>
</feature>
<keyword evidence="9" id="KW-0863">Zinc-finger</keyword>
<dbReference type="GO" id="GO:0006397">
    <property type="term" value="P:mRNA processing"/>
    <property type="evidence" value="ECO:0007669"/>
    <property type="project" value="UniProtKB-KW"/>
</dbReference>
<dbReference type="InterPro" id="IPR001878">
    <property type="entry name" value="Znf_CCHC"/>
</dbReference>
<dbReference type="CDD" id="cd09274">
    <property type="entry name" value="RNase_HI_RT_Ty3"/>
    <property type="match status" value="1"/>
</dbReference>
<protein>
    <recommendedName>
        <fullName evidence="1">RNA-directed DNA polymerase</fullName>
        <ecNumber evidence="1">2.7.7.49</ecNumber>
    </recommendedName>
</protein>
<evidence type="ECO:0000256" key="10">
    <source>
        <dbReference type="SAM" id="MobiDB-lite"/>
    </source>
</evidence>
<feature type="region of interest" description="Disordered" evidence="10">
    <location>
        <begin position="1"/>
        <end position="72"/>
    </location>
</feature>
<feature type="compositionally biased region" description="Low complexity" evidence="10">
    <location>
        <begin position="121"/>
        <end position="131"/>
    </location>
</feature>
<evidence type="ECO:0000313" key="13">
    <source>
        <dbReference type="EMBL" id="GBE85305.1"/>
    </source>
</evidence>
<dbReference type="Gene3D" id="3.10.10.10">
    <property type="entry name" value="HIV Type 1 Reverse Transcriptase, subunit A, domain 1"/>
    <property type="match status" value="1"/>
</dbReference>
<feature type="compositionally biased region" description="Basic and acidic residues" evidence="10">
    <location>
        <begin position="137"/>
        <end position="147"/>
    </location>
</feature>
<dbReference type="STRING" id="139825.A0A401GSW3"/>
<dbReference type="CDD" id="cd00303">
    <property type="entry name" value="retropepsin_like"/>
    <property type="match status" value="1"/>
</dbReference>
<dbReference type="PANTHER" id="PTHR37984">
    <property type="entry name" value="PROTEIN CBG26694"/>
    <property type="match status" value="1"/>
</dbReference>
<dbReference type="GO" id="GO:0003964">
    <property type="term" value="F:RNA-directed DNA polymerase activity"/>
    <property type="evidence" value="ECO:0007669"/>
    <property type="project" value="UniProtKB-KW"/>
</dbReference>
<dbReference type="GO" id="GO:0008270">
    <property type="term" value="F:zinc ion binding"/>
    <property type="evidence" value="ECO:0007669"/>
    <property type="project" value="UniProtKB-KW"/>
</dbReference>
<dbReference type="PROSITE" id="PS50878">
    <property type="entry name" value="RT_POL"/>
    <property type="match status" value="1"/>
</dbReference>
<feature type="domain" description="Reverse transcriptase" evidence="12">
    <location>
        <begin position="1103"/>
        <end position="1289"/>
    </location>
</feature>
<keyword evidence="5" id="KW-0540">Nuclease</keyword>
<keyword evidence="9" id="KW-0479">Metal-binding</keyword>
<dbReference type="GO" id="GO:0004519">
    <property type="term" value="F:endonuclease activity"/>
    <property type="evidence" value="ECO:0007669"/>
    <property type="project" value="UniProtKB-KW"/>
</dbReference>
<dbReference type="Pfam" id="PF00078">
    <property type="entry name" value="RVT_1"/>
    <property type="match status" value="1"/>
</dbReference>
<keyword evidence="7" id="KW-0378">Hydrolase</keyword>
<keyword evidence="9" id="KW-0862">Zinc</keyword>
<dbReference type="Proteomes" id="UP000287166">
    <property type="component" value="Unassembled WGS sequence"/>
</dbReference>
<dbReference type="EC" id="2.7.7.49" evidence="1"/>
<dbReference type="InterPro" id="IPR036875">
    <property type="entry name" value="Znf_CCHC_sf"/>
</dbReference>
<feature type="compositionally biased region" description="Basic residues" evidence="10">
    <location>
        <begin position="292"/>
        <end position="302"/>
    </location>
</feature>
<evidence type="ECO:0000256" key="9">
    <source>
        <dbReference type="PROSITE-ProRule" id="PRU00047"/>
    </source>
</evidence>
<reference evidence="13 14" key="1">
    <citation type="journal article" date="2018" name="Sci. Rep.">
        <title>Genome sequence of the cauliflower mushroom Sparassis crispa (Hanabiratake) and its association with beneficial usage.</title>
        <authorList>
            <person name="Kiyama R."/>
            <person name="Furutani Y."/>
            <person name="Kawaguchi K."/>
            <person name="Nakanishi T."/>
        </authorList>
    </citation>
    <scope>NUCLEOTIDE SEQUENCE [LARGE SCALE GENOMIC DNA]</scope>
</reference>
<keyword evidence="14" id="KW-1185">Reference proteome</keyword>
<dbReference type="CDD" id="cd01647">
    <property type="entry name" value="RT_LTR"/>
    <property type="match status" value="1"/>
</dbReference>
<proteinExistence type="predicted"/>
<feature type="region of interest" description="Disordered" evidence="10">
    <location>
        <begin position="187"/>
        <end position="210"/>
    </location>
</feature>
<dbReference type="GO" id="GO:0003676">
    <property type="term" value="F:nucleic acid binding"/>
    <property type="evidence" value="ECO:0007669"/>
    <property type="project" value="InterPro"/>
</dbReference>
<evidence type="ECO:0000256" key="7">
    <source>
        <dbReference type="ARBA" id="ARBA00022801"/>
    </source>
</evidence>
<gene>
    <name evidence="13" type="ORF">SCP_0704920</name>
</gene>
<dbReference type="SUPFAM" id="SSF56672">
    <property type="entry name" value="DNA/RNA polymerases"/>
    <property type="match status" value="1"/>
</dbReference>
<feature type="region of interest" description="Disordered" evidence="10">
    <location>
        <begin position="234"/>
        <end position="304"/>
    </location>
</feature>
<dbReference type="InterPro" id="IPR043128">
    <property type="entry name" value="Rev_trsase/Diguanyl_cyclase"/>
</dbReference>
<feature type="region of interest" description="Disordered" evidence="10">
    <location>
        <begin position="603"/>
        <end position="632"/>
    </location>
</feature>
<dbReference type="OrthoDB" id="1750432at2759"/>
<dbReference type="Pfam" id="PF17917">
    <property type="entry name" value="RT_RNaseH"/>
    <property type="match status" value="1"/>
</dbReference>
<dbReference type="GeneID" id="38782222"/>
<keyword evidence="3" id="KW-0808">Transferase</keyword>
<dbReference type="Pfam" id="PF08284">
    <property type="entry name" value="RVP_2"/>
    <property type="match status" value="1"/>
</dbReference>
<dbReference type="SMART" id="SM00343">
    <property type="entry name" value="ZnF_C2HC"/>
    <property type="match status" value="1"/>
</dbReference>
<sequence>MRIVQGPVPGHSNSPGENERALENCMPAAREGPTQTDPDLEEGPSSRKGKTIDPREWGGSGIPPEELDPEAQIREYEMYSGGRASGVPAEVLREEGMSLEEQREMLEYWHACKVARGGRAPSTAWASPAASIRQPRSRYDLSSDPGRHAPVANDSGLWGDRPPADILREKELLHARLTMLEQAIASQQSANQLRPAAAKKKHAEGRKGKIPKAYSIMRPVAQIEPGSYLGAAFEHMGLGSDGGPPNGSSSSSSSEPDSMSSDTASDDDITPRGRRSRPRRADGEDDSDHPRVRSSTKKKRVPVLKSKEPVAYDGSADIQTFYKFMREMIEYLDGYNLGPSQHATNVAHFLTKTAYKFYVTTVSKRPKEWSAKKIFKGLFNYCFPVDFRVQMREQLRHSQGERSVRDYIHDLENMFKMVGTANEREQVDKLWFGLNAHIQKGLWHHMLSPMHSSWEEVVEAAEVVEIAENAGNTAMRRGAKPEKAAQPTIIMIVRIQSPASRPRMSDKEKADLTAAGKCFLCKESGHFARQCPNAARVKSNQRGKPPSIAAYHVTPDFHAAEQLHELAQSTAGGVDLHACQACSTMAHSPTTCWGDLHDTAYEGSVSNRSGTDDESASEPGDSSLSRSGIPSVRRTIASPRLPDWYSTRHEPSDYLCRAAREDDDFAHLVPPDLSALAPLGPEQTQMGDTYGDRISVILDSMGGILAYHWLPNNDHTANIDNGPEIRLPVAYRTSPTQCRSIALAWSPNPMGATAVIMHRTLARLWLDRILNEYLPIPVDAIGAGDTGTVRFQCAQHDDAVEVTDHYMGIFAHFDNEGLMHPHYDIARTYIRRVRWALAPTFGLEDLEGELATLFHDDDDVDDGDGVMLSAVQLPRNDGASLPAVQRNAASPRDFNRIIPELAVVVVHVNGHPARVLLDSGSLADFMSAKLAHQLGVKVFELEKPLPVHLAVQGSRAKINLGCTAVIAYQSIKETWYFDIINLLNYDVILGTPFWFQHQLSVGLNPTSVVVGSPLALALEGKRLHVLESRAAAIFALTIEAARKFLHDYADPICRDASDAPLPPLHEINHSVPLKDVNKVYPWRPSKCPDALRLAWVEKRDAYLKSGRWRMTSAWNTCPMLLLTKAGTGVKGVPPWLRVTVDLRARNENSVKLTSPLPDMASILRRVARKPYCTLIDGKDAYEHIRIIPDHVDRTAMATPDCSMVSLVLQQGDCNAVATYQSLMNHLFGPYISVFMDVYLDDIVVYSDRLQDHVNHCRTVIDILQREKLYLSATKLHFLCAEMKILGRIVDDDGIHMDPDKVDLVLTWKAPTTKELVRGFLGSVGYLADDIATIRIPMGILSSLTASDASFKWDYTHQRAFDKIKHLLSRHRVHSRMPLDYSPSAAPIWLVTDGSHGGVAGVVAQGNSWRDGCIAAFFSAKLSSAQANYPVHEIEMLAGVELMRRHRDILLGCHFTWVTDHKGLTHLLTQKNLSGRQAHWLELISEFDFEIQYVPGIENVLADALSRIYAHDAPGTICAESEYTEHDDGDDFGLRLAAHAISVPVLVGHEASRMHTGTAPVPAPQNHSVGTTLMRADAVTVAENSLTPAVTEGERKRCRLH</sequence>
<dbReference type="Pfam" id="PF00098">
    <property type="entry name" value="zf-CCHC"/>
    <property type="match status" value="1"/>
</dbReference>
<comment type="caution">
    <text evidence="13">The sequence shown here is derived from an EMBL/GenBank/DDBJ whole genome shotgun (WGS) entry which is preliminary data.</text>
</comment>
<keyword evidence="2" id="KW-0507">mRNA processing</keyword>
<dbReference type="InterPro" id="IPR043502">
    <property type="entry name" value="DNA/RNA_pol_sf"/>
</dbReference>
<evidence type="ECO:0000259" key="11">
    <source>
        <dbReference type="PROSITE" id="PS50158"/>
    </source>
</evidence>
<keyword evidence="4" id="KW-0548">Nucleotidyltransferase</keyword>
<accession>A0A401GSW3</accession>
<dbReference type="InParanoid" id="A0A401GSW3"/>
<feature type="domain" description="CCHC-type" evidence="11">
    <location>
        <begin position="517"/>
        <end position="533"/>
    </location>
</feature>
<name>A0A401GSW3_9APHY</name>
<feature type="compositionally biased region" description="Low complexity" evidence="10">
    <location>
        <begin position="246"/>
        <end position="263"/>
    </location>
</feature>
<dbReference type="InterPro" id="IPR050951">
    <property type="entry name" value="Retrovirus_Pol_polyprotein"/>
</dbReference>
<dbReference type="SUPFAM" id="SSF50630">
    <property type="entry name" value="Acid proteases"/>
    <property type="match status" value="1"/>
</dbReference>
<organism evidence="13 14">
    <name type="scientific">Sparassis crispa</name>
    <dbReference type="NCBI Taxonomy" id="139825"/>
    <lineage>
        <taxon>Eukaryota</taxon>
        <taxon>Fungi</taxon>
        <taxon>Dikarya</taxon>
        <taxon>Basidiomycota</taxon>
        <taxon>Agaricomycotina</taxon>
        <taxon>Agaricomycetes</taxon>
        <taxon>Polyporales</taxon>
        <taxon>Sparassidaceae</taxon>
        <taxon>Sparassis</taxon>
    </lineage>
</organism>
<dbReference type="Gene3D" id="2.40.70.10">
    <property type="entry name" value="Acid Proteases"/>
    <property type="match status" value="1"/>
</dbReference>
<dbReference type="Gene3D" id="4.10.60.10">
    <property type="entry name" value="Zinc finger, CCHC-type"/>
    <property type="match status" value="1"/>
</dbReference>
<keyword evidence="6" id="KW-0255">Endonuclease</keyword>
<feature type="region of interest" description="Disordered" evidence="10">
    <location>
        <begin position="121"/>
        <end position="157"/>
    </location>
</feature>
<dbReference type="Gene3D" id="3.30.70.270">
    <property type="match status" value="2"/>
</dbReference>
<evidence type="ECO:0000259" key="12">
    <source>
        <dbReference type="PROSITE" id="PS50878"/>
    </source>
</evidence>
<evidence type="ECO:0000256" key="8">
    <source>
        <dbReference type="ARBA" id="ARBA00022918"/>
    </source>
</evidence>
<evidence type="ECO:0000256" key="5">
    <source>
        <dbReference type="ARBA" id="ARBA00022722"/>
    </source>
</evidence>